<keyword evidence="3" id="KW-1185">Reference proteome</keyword>
<feature type="compositionally biased region" description="Polar residues" evidence="1">
    <location>
        <begin position="77"/>
        <end position="90"/>
    </location>
</feature>
<dbReference type="AlphaFoldDB" id="A0AAV2L2C7"/>
<dbReference type="Proteomes" id="UP001497482">
    <property type="component" value="Chromosome 21"/>
</dbReference>
<evidence type="ECO:0000256" key="1">
    <source>
        <dbReference type="SAM" id="MobiDB-lite"/>
    </source>
</evidence>
<proteinExistence type="predicted"/>
<accession>A0AAV2L2C7</accession>
<evidence type="ECO:0000313" key="3">
    <source>
        <dbReference type="Proteomes" id="UP001497482"/>
    </source>
</evidence>
<feature type="region of interest" description="Disordered" evidence="1">
    <location>
        <begin position="75"/>
        <end position="104"/>
    </location>
</feature>
<dbReference type="EMBL" id="OZ035843">
    <property type="protein sequence ID" value="CAL1596432.1"/>
    <property type="molecule type" value="Genomic_DNA"/>
</dbReference>
<protein>
    <submittedName>
        <fullName evidence="2">Uncharacterized protein</fullName>
    </submittedName>
</protein>
<reference evidence="2 3" key="1">
    <citation type="submission" date="2024-04" db="EMBL/GenBank/DDBJ databases">
        <authorList>
            <person name="Waldvogel A.-M."/>
            <person name="Schoenle A."/>
        </authorList>
    </citation>
    <scope>NUCLEOTIDE SEQUENCE [LARGE SCALE GENOMIC DNA]</scope>
</reference>
<organism evidence="2 3">
    <name type="scientific">Knipowitschia caucasica</name>
    <name type="common">Caucasian dwarf goby</name>
    <name type="synonym">Pomatoschistus caucasicus</name>
    <dbReference type="NCBI Taxonomy" id="637954"/>
    <lineage>
        <taxon>Eukaryota</taxon>
        <taxon>Metazoa</taxon>
        <taxon>Chordata</taxon>
        <taxon>Craniata</taxon>
        <taxon>Vertebrata</taxon>
        <taxon>Euteleostomi</taxon>
        <taxon>Actinopterygii</taxon>
        <taxon>Neopterygii</taxon>
        <taxon>Teleostei</taxon>
        <taxon>Neoteleostei</taxon>
        <taxon>Acanthomorphata</taxon>
        <taxon>Gobiaria</taxon>
        <taxon>Gobiiformes</taxon>
        <taxon>Gobioidei</taxon>
        <taxon>Gobiidae</taxon>
        <taxon>Gobiinae</taxon>
        <taxon>Knipowitschia</taxon>
    </lineage>
</organism>
<name>A0AAV2L2C7_KNICA</name>
<gene>
    <name evidence="2" type="ORF">KC01_LOCUS25112</name>
</gene>
<sequence length="104" mass="11758">MSKANLAASSQQFSLSQLLNDKSDLVRLEKARKLRQLLKQEMLKGKTKKAKSNVKEHCLDPSKMTMRDLIRYLPTANPMSTSLESQQENETVLPPSPAREAYVP</sequence>
<evidence type="ECO:0000313" key="2">
    <source>
        <dbReference type="EMBL" id="CAL1596432.1"/>
    </source>
</evidence>